<dbReference type="EMBL" id="BAABHM010000006">
    <property type="protein sequence ID" value="GAA4693832.1"/>
    <property type="molecule type" value="Genomic_DNA"/>
</dbReference>
<sequence length="127" mass="13830">MSPDPWVAELAQAQRLMEGSGPVGHQSLRMVCWLLRSVLEQTYRELVGAQGADLGSASNRAALICLRALYDETAPNLADDAESAWTRLSRAVHHHAYELSPTLSEVRDLAGTVVGVVQFTAQRGRDS</sequence>
<keyword evidence="2" id="KW-1185">Reference proteome</keyword>
<evidence type="ECO:0000313" key="2">
    <source>
        <dbReference type="Proteomes" id="UP001500843"/>
    </source>
</evidence>
<protein>
    <submittedName>
        <fullName evidence="1">Uncharacterized protein</fullName>
    </submittedName>
</protein>
<name>A0ABP8WUK6_9MICO</name>
<accession>A0ABP8WUK6</accession>
<comment type="caution">
    <text evidence="1">The sequence shown here is derived from an EMBL/GenBank/DDBJ whole genome shotgun (WGS) entry which is preliminary data.</text>
</comment>
<reference evidence="2" key="1">
    <citation type="journal article" date="2019" name="Int. J. Syst. Evol. Microbiol.">
        <title>The Global Catalogue of Microorganisms (GCM) 10K type strain sequencing project: providing services to taxonomists for standard genome sequencing and annotation.</title>
        <authorList>
            <consortium name="The Broad Institute Genomics Platform"/>
            <consortium name="The Broad Institute Genome Sequencing Center for Infectious Disease"/>
            <person name="Wu L."/>
            <person name="Ma J."/>
        </authorList>
    </citation>
    <scope>NUCLEOTIDE SEQUENCE [LARGE SCALE GENOMIC DNA]</scope>
    <source>
        <strain evidence="2">JCM 17975</strain>
    </source>
</reference>
<dbReference type="Proteomes" id="UP001500843">
    <property type="component" value="Unassembled WGS sequence"/>
</dbReference>
<proteinExistence type="predicted"/>
<organism evidence="1 2">
    <name type="scientific">Promicromonospora umidemergens</name>
    <dbReference type="NCBI Taxonomy" id="629679"/>
    <lineage>
        <taxon>Bacteria</taxon>
        <taxon>Bacillati</taxon>
        <taxon>Actinomycetota</taxon>
        <taxon>Actinomycetes</taxon>
        <taxon>Micrococcales</taxon>
        <taxon>Promicromonosporaceae</taxon>
        <taxon>Promicromonospora</taxon>
    </lineage>
</organism>
<dbReference type="RefSeq" id="WP_253870382.1">
    <property type="nucleotide sequence ID" value="NZ_BAABHM010000006.1"/>
</dbReference>
<evidence type="ECO:0000313" key="1">
    <source>
        <dbReference type="EMBL" id="GAA4693832.1"/>
    </source>
</evidence>
<gene>
    <name evidence="1" type="ORF">GCM10023198_11790</name>
</gene>